<dbReference type="SUPFAM" id="SSF47565">
    <property type="entry name" value="Insect pheromone/odorant-binding proteins"/>
    <property type="match status" value="1"/>
</dbReference>
<dbReference type="InterPro" id="IPR015819">
    <property type="entry name" value="Lipid_transp_b-sht_shell"/>
</dbReference>
<dbReference type="Gene3D" id="1.10.238.20">
    <property type="entry name" value="Pheromone/general odorant binding protein domain"/>
    <property type="match status" value="1"/>
</dbReference>
<dbReference type="SMART" id="SM00708">
    <property type="entry name" value="PhBP"/>
    <property type="match status" value="1"/>
</dbReference>
<evidence type="ECO:0000256" key="5">
    <source>
        <dbReference type="SAM" id="SignalP"/>
    </source>
</evidence>
<dbReference type="GO" id="GO:0005549">
    <property type="term" value="F:odorant binding"/>
    <property type="evidence" value="ECO:0007669"/>
    <property type="project" value="InterPro"/>
</dbReference>
<dbReference type="PANTHER" id="PTHR11857">
    <property type="entry name" value="ODORANT BINDING PROTEIN-RELATED"/>
    <property type="match status" value="1"/>
</dbReference>
<organism evidence="6">
    <name type="scientific">Culicoides sonorensis</name>
    <name type="common">Biting midge</name>
    <dbReference type="NCBI Taxonomy" id="179676"/>
    <lineage>
        <taxon>Eukaryota</taxon>
        <taxon>Metazoa</taxon>
        <taxon>Ecdysozoa</taxon>
        <taxon>Arthropoda</taxon>
        <taxon>Hexapoda</taxon>
        <taxon>Insecta</taxon>
        <taxon>Pterygota</taxon>
        <taxon>Neoptera</taxon>
        <taxon>Endopterygota</taxon>
        <taxon>Diptera</taxon>
        <taxon>Nematocera</taxon>
        <taxon>Chironomoidea</taxon>
        <taxon>Ceratopogonidae</taxon>
        <taxon>Ceratopogoninae</taxon>
        <taxon>Culicoides</taxon>
        <taxon>Monoculicoides</taxon>
    </lineage>
</organism>
<evidence type="ECO:0000256" key="3">
    <source>
        <dbReference type="ARBA" id="ARBA00022525"/>
    </source>
</evidence>
<dbReference type="VEuPathDB" id="VectorBase:CSON005618"/>
<dbReference type="Gene3D" id="2.30.230.10">
    <property type="entry name" value="Lipovitellin, beta-sheet shell regions, chain A"/>
    <property type="match status" value="1"/>
</dbReference>
<protein>
    <submittedName>
        <fullName evidence="6">CSON005618 protein</fullName>
    </submittedName>
</protein>
<evidence type="ECO:0000313" key="6">
    <source>
        <dbReference type="EMBL" id="SSX21931.1"/>
    </source>
</evidence>
<dbReference type="AlphaFoldDB" id="A0A336LY63"/>
<feature type="signal peptide" evidence="5">
    <location>
        <begin position="1"/>
        <end position="23"/>
    </location>
</feature>
<gene>
    <name evidence="6" type="primary">CSON005618</name>
</gene>
<name>A0A336LY63_CULSO</name>
<dbReference type="GO" id="GO:0005615">
    <property type="term" value="C:extracellular space"/>
    <property type="evidence" value="ECO:0007669"/>
    <property type="project" value="TreeGrafter"/>
</dbReference>
<evidence type="ECO:0000256" key="4">
    <source>
        <dbReference type="ARBA" id="ARBA00022729"/>
    </source>
</evidence>
<dbReference type="CDD" id="cd23992">
    <property type="entry name" value="PBP_GOBP"/>
    <property type="match status" value="1"/>
</dbReference>
<proteinExistence type="inferred from homology"/>
<comment type="similarity">
    <text evidence="2">Belongs to the PBP/GOBP family.</text>
</comment>
<dbReference type="InterPro" id="IPR006170">
    <property type="entry name" value="PBP/GOBP"/>
</dbReference>
<dbReference type="EMBL" id="UFQT01000219">
    <property type="protein sequence ID" value="SSX21931.1"/>
    <property type="molecule type" value="Genomic_DNA"/>
</dbReference>
<dbReference type="InterPro" id="IPR036728">
    <property type="entry name" value="PBP_GOBP_sf"/>
</dbReference>
<comment type="subcellular location">
    <subcellularLocation>
        <location evidence="1">Secreted</location>
    </subcellularLocation>
</comment>
<keyword evidence="3" id="KW-0964">Secreted</keyword>
<dbReference type="InterPro" id="IPR015816">
    <property type="entry name" value="Vitellinogen_b-sht_N"/>
</dbReference>
<evidence type="ECO:0000256" key="2">
    <source>
        <dbReference type="ARBA" id="ARBA00008098"/>
    </source>
</evidence>
<dbReference type="SUPFAM" id="SSF56968">
    <property type="entry name" value="Lipovitellin-phosvitin complex, beta-sheet shell regions"/>
    <property type="match status" value="1"/>
</dbReference>
<dbReference type="GO" id="GO:0005319">
    <property type="term" value="F:lipid transporter activity"/>
    <property type="evidence" value="ECO:0007669"/>
    <property type="project" value="InterPro"/>
</dbReference>
<sequence>MSQSNLTLTLILVFVLLISPSHGGPTRRERIDLLKTSRICSKELNFPREAANRLIRGYLDRDDEEAQCFVKCMYVKTRIMSEEGEINEDRLTKALPKSVFPKEKVPQWIETCRDVEAETVCERAYKTYACFLKLAFPEDDEEVKKNDNQQSVSGKVFFLGLTFAEQNYKNYGYIHDATAVDCQTKYEYTYNLTHLNKPTRVTYSVELFVRQDKTYPDALLFYFNNLVITENTNHKEGDTNYGILSNFPVRVSYHTDGKLNKIETNAGESDFSYHIKKGIISTLQLPWQNVQDALHDKGPFEFDINITAKSSTCKINHQVHKINDNEFGVTATRRITDCDNTQYFQSDYQKFKESKKVWKYHFDTVTTKNLHHVDIDIEDYFKMDENILIKSKFMYKGCKAIDGEWDDKNLENIYRKFTPSEY</sequence>
<dbReference type="PANTHER" id="PTHR11857:SF43">
    <property type="entry name" value="GEO07291P1-RELATED"/>
    <property type="match status" value="1"/>
</dbReference>
<dbReference type="Pfam" id="PF01395">
    <property type="entry name" value="PBP_GOBP"/>
    <property type="match status" value="1"/>
</dbReference>
<reference evidence="6" key="1">
    <citation type="submission" date="2018-07" db="EMBL/GenBank/DDBJ databases">
        <authorList>
            <person name="Quirk P.G."/>
            <person name="Krulwich T.A."/>
        </authorList>
    </citation>
    <scope>NUCLEOTIDE SEQUENCE</scope>
</reference>
<evidence type="ECO:0000256" key="1">
    <source>
        <dbReference type="ARBA" id="ARBA00004613"/>
    </source>
</evidence>
<keyword evidence="4 5" id="KW-0732">Signal</keyword>
<accession>A0A336LY63</accession>
<feature type="chain" id="PRO_5016423465" evidence="5">
    <location>
        <begin position="24"/>
        <end position="422"/>
    </location>
</feature>
<dbReference type="GO" id="GO:0007608">
    <property type="term" value="P:sensory perception of smell"/>
    <property type="evidence" value="ECO:0007669"/>
    <property type="project" value="TreeGrafter"/>
</dbReference>